<dbReference type="InterPro" id="IPR009061">
    <property type="entry name" value="DNA-bd_dom_put_sf"/>
</dbReference>
<dbReference type="eggNOG" id="ENOG50333QA">
    <property type="taxonomic scope" value="Bacteria"/>
</dbReference>
<keyword evidence="3" id="KW-1185">Reference proteome</keyword>
<proteinExistence type="predicted"/>
<dbReference type="EMBL" id="HG934468">
    <property type="protein sequence ID" value="CDN30508.1"/>
    <property type="molecule type" value="Genomic_DNA"/>
</dbReference>
<sequence length="92" mass="11000">MNIDRENFIAWMERIQDRFDMIEKRLERMANTRNCLDGEELLDNQDLMMITKLSERTLQRLRSNGKLPYISADNGKCLYRASDVRRFIAELV</sequence>
<gene>
    <name evidence="2" type="ORF">BN938_0403</name>
</gene>
<dbReference type="PANTHER" id="PTHR34585">
    <property type="match status" value="1"/>
</dbReference>
<dbReference type="KEGG" id="rbc:BN938_0403"/>
<dbReference type="PANTHER" id="PTHR34585:SF22">
    <property type="entry name" value="HELIX-TURN-HELIX DOMAIN-CONTAINING PROTEIN"/>
    <property type="match status" value="1"/>
</dbReference>
<dbReference type="STRING" id="1433126.BN938_0403"/>
<dbReference type="Proteomes" id="UP000027616">
    <property type="component" value="Chromosome I"/>
</dbReference>
<dbReference type="PATRIC" id="fig|1433126.3.peg.401"/>
<dbReference type="SUPFAM" id="SSF46955">
    <property type="entry name" value="Putative DNA-binding domain"/>
    <property type="match status" value="1"/>
</dbReference>
<evidence type="ECO:0000313" key="3">
    <source>
        <dbReference type="Proteomes" id="UP000027616"/>
    </source>
</evidence>
<feature type="domain" description="Helix-turn-helix" evidence="1">
    <location>
        <begin position="41"/>
        <end position="90"/>
    </location>
</feature>
<reference evidence="2 3" key="1">
    <citation type="journal article" date="2015" name="Genome Announc.">
        <title>Complete Genome Sequence of the Novel Leech Symbiont Mucinivorans hirudinis M3T.</title>
        <authorList>
            <person name="Nelson M.C."/>
            <person name="Bomar L."/>
            <person name="Graf J."/>
        </authorList>
    </citation>
    <scope>NUCLEOTIDE SEQUENCE [LARGE SCALE GENOMIC DNA]</scope>
    <source>
        <strain evidence="3">M3</strain>
    </source>
</reference>
<evidence type="ECO:0000313" key="2">
    <source>
        <dbReference type="EMBL" id="CDN30508.1"/>
    </source>
</evidence>
<organism evidence="2 3">
    <name type="scientific">Mucinivorans hirudinis</name>
    <dbReference type="NCBI Taxonomy" id="1433126"/>
    <lineage>
        <taxon>Bacteria</taxon>
        <taxon>Pseudomonadati</taxon>
        <taxon>Bacteroidota</taxon>
        <taxon>Bacteroidia</taxon>
        <taxon>Bacteroidales</taxon>
        <taxon>Rikenellaceae</taxon>
        <taxon>Mucinivorans</taxon>
    </lineage>
</organism>
<protein>
    <recommendedName>
        <fullName evidence="1">Helix-turn-helix domain-containing protein</fullName>
    </recommendedName>
</protein>
<dbReference type="InterPro" id="IPR041657">
    <property type="entry name" value="HTH_17"/>
</dbReference>
<dbReference type="HOGENOM" id="CLU_133781_2_2_10"/>
<dbReference type="OrthoDB" id="768005at2"/>
<dbReference type="AlphaFoldDB" id="A0A060R9P0"/>
<accession>A0A060R9P0</accession>
<name>A0A060R9P0_9BACT</name>
<evidence type="ECO:0000259" key="1">
    <source>
        <dbReference type="Pfam" id="PF12728"/>
    </source>
</evidence>
<dbReference type="Pfam" id="PF12728">
    <property type="entry name" value="HTH_17"/>
    <property type="match status" value="1"/>
</dbReference>